<accession>A0A291RZ08</accession>
<keyword evidence="1" id="KW-0614">Plasmid</keyword>
<evidence type="ECO:0000313" key="2">
    <source>
        <dbReference type="Proteomes" id="UP000221961"/>
    </source>
</evidence>
<dbReference type="KEGG" id="ntp:CRH09_39805"/>
<reference evidence="1 2" key="1">
    <citation type="submission" date="2017-10" db="EMBL/GenBank/DDBJ databases">
        <title>Comparative genomics between pathogenic Norcardia.</title>
        <authorList>
            <person name="Zeng L."/>
        </authorList>
    </citation>
    <scope>NUCLEOTIDE SEQUENCE [LARGE SCALE GENOMIC DNA]</scope>
    <source>
        <strain evidence="1 2">NC_YFY_NT001</strain>
        <plasmid evidence="2">Plasmid p_nc_yfy_nt001</plasmid>
    </source>
</reference>
<dbReference type="Proteomes" id="UP000221961">
    <property type="component" value="Plasmid p_NC_YFY_NT001"/>
</dbReference>
<proteinExistence type="predicted"/>
<organism evidence="1 2">
    <name type="scientific">Nocardia terpenica</name>
    <dbReference type="NCBI Taxonomy" id="455432"/>
    <lineage>
        <taxon>Bacteria</taxon>
        <taxon>Bacillati</taxon>
        <taxon>Actinomycetota</taxon>
        <taxon>Actinomycetes</taxon>
        <taxon>Mycobacteriales</taxon>
        <taxon>Nocardiaceae</taxon>
        <taxon>Nocardia</taxon>
    </lineage>
</organism>
<dbReference type="EMBL" id="CP023779">
    <property type="protein sequence ID" value="ATL72518.1"/>
    <property type="molecule type" value="Genomic_DNA"/>
</dbReference>
<name>A0A291RZ08_9NOCA</name>
<dbReference type="AlphaFoldDB" id="A0A291RZ08"/>
<gene>
    <name evidence="1" type="ORF">CRH09_39805</name>
</gene>
<sequence length="79" mass="8404">MSETSAADERAILTRSRAAQAAYAAGDHATAHALHDDLVALYGLTAIATVMAARYDREQLGIEAQLLGIFGPTLYGENR</sequence>
<protein>
    <submittedName>
        <fullName evidence="1">Uncharacterized protein</fullName>
    </submittedName>
</protein>
<evidence type="ECO:0000313" key="1">
    <source>
        <dbReference type="EMBL" id="ATL72518.1"/>
    </source>
</evidence>
<dbReference type="RefSeq" id="WP_098699311.1">
    <property type="nucleotide sequence ID" value="NZ_CP023779.1"/>
</dbReference>
<dbReference type="GeneID" id="88363393"/>
<geneLocation type="plasmid" evidence="2">
    <name>p_nc_yfy_nt001</name>
</geneLocation>